<dbReference type="AlphaFoldDB" id="A0A067NVY3"/>
<dbReference type="STRING" id="1137138.A0A067NVY3"/>
<proteinExistence type="inferred from homology"/>
<dbReference type="InParanoid" id="A0A067NVY3"/>
<dbReference type="GO" id="GO:0043248">
    <property type="term" value="P:proteasome assembly"/>
    <property type="evidence" value="ECO:0007669"/>
    <property type="project" value="TreeGrafter"/>
</dbReference>
<organism evidence="5 6">
    <name type="scientific">Pleurotus ostreatus (strain PC15)</name>
    <name type="common">Oyster mushroom</name>
    <dbReference type="NCBI Taxonomy" id="1137138"/>
    <lineage>
        <taxon>Eukaryota</taxon>
        <taxon>Fungi</taxon>
        <taxon>Dikarya</taxon>
        <taxon>Basidiomycota</taxon>
        <taxon>Agaricomycotina</taxon>
        <taxon>Agaricomycetes</taxon>
        <taxon>Agaricomycetidae</taxon>
        <taxon>Agaricales</taxon>
        <taxon>Pleurotineae</taxon>
        <taxon>Pleurotaceae</taxon>
        <taxon>Pleurotus</taxon>
    </lineage>
</organism>
<dbReference type="VEuPathDB" id="FungiDB:PLEOSDRAFT_1093351"/>
<dbReference type="Proteomes" id="UP000027073">
    <property type="component" value="Unassembled WGS sequence"/>
</dbReference>
<dbReference type="PIRSF" id="PIRSF010044">
    <property type="entry name" value="UCP010044"/>
    <property type="match status" value="1"/>
</dbReference>
<name>A0A067NVY3_PLEO1</name>
<accession>A0A067NVY3</accession>
<dbReference type="PANTHER" id="PTHR12970:SF1">
    <property type="entry name" value="PROTEASOME ASSEMBLY CHAPERONE 2"/>
    <property type="match status" value="1"/>
</dbReference>
<comment type="subunit">
    <text evidence="4">Component of the 20S proteasome chaperone.</text>
</comment>
<evidence type="ECO:0000256" key="3">
    <source>
        <dbReference type="ARBA" id="ARBA00025745"/>
    </source>
</evidence>
<dbReference type="SUPFAM" id="SSF159659">
    <property type="entry name" value="Cgl1923-like"/>
    <property type="match status" value="1"/>
</dbReference>
<evidence type="ECO:0000256" key="4">
    <source>
        <dbReference type="PIRNR" id="PIRNR010044"/>
    </source>
</evidence>
<keyword evidence="2 4" id="KW-0143">Chaperone</keyword>
<evidence type="ECO:0000313" key="6">
    <source>
        <dbReference type="Proteomes" id="UP000027073"/>
    </source>
</evidence>
<gene>
    <name evidence="5" type="ORF">PLEOSDRAFT_1093351</name>
</gene>
<reference evidence="6" key="1">
    <citation type="journal article" date="2014" name="Proc. Natl. Acad. Sci. U.S.A.">
        <title>Extensive sampling of basidiomycete genomes demonstrates inadequacy of the white-rot/brown-rot paradigm for wood decay fungi.</title>
        <authorList>
            <person name="Riley R."/>
            <person name="Salamov A.A."/>
            <person name="Brown D.W."/>
            <person name="Nagy L.G."/>
            <person name="Floudas D."/>
            <person name="Held B.W."/>
            <person name="Levasseur A."/>
            <person name="Lombard V."/>
            <person name="Morin E."/>
            <person name="Otillar R."/>
            <person name="Lindquist E.A."/>
            <person name="Sun H."/>
            <person name="LaButti K.M."/>
            <person name="Schmutz J."/>
            <person name="Jabbour D."/>
            <person name="Luo H."/>
            <person name="Baker S.E."/>
            <person name="Pisabarro A.G."/>
            <person name="Walton J.D."/>
            <person name="Blanchette R.A."/>
            <person name="Henrissat B."/>
            <person name="Martin F."/>
            <person name="Cullen D."/>
            <person name="Hibbett D.S."/>
            <person name="Grigoriev I.V."/>
        </authorList>
    </citation>
    <scope>NUCLEOTIDE SEQUENCE [LARGE SCALE GENOMIC DNA]</scope>
    <source>
        <strain evidence="6">PC15</strain>
    </source>
</reference>
<dbReference type="Gene3D" id="3.40.50.10900">
    <property type="entry name" value="PAC-like subunit"/>
    <property type="match status" value="1"/>
</dbReference>
<dbReference type="InterPro" id="IPR016562">
    <property type="entry name" value="Proteasome_assmbl_chp_2_euk"/>
</dbReference>
<dbReference type="GO" id="GO:0005829">
    <property type="term" value="C:cytosol"/>
    <property type="evidence" value="ECO:0007669"/>
    <property type="project" value="TreeGrafter"/>
</dbReference>
<dbReference type="GO" id="GO:0005634">
    <property type="term" value="C:nucleus"/>
    <property type="evidence" value="ECO:0007669"/>
    <property type="project" value="TreeGrafter"/>
</dbReference>
<dbReference type="InterPro" id="IPR019151">
    <property type="entry name" value="Proteasome_assmbl_chaperone_2"/>
</dbReference>
<dbReference type="EMBL" id="KL198008">
    <property type="protein sequence ID" value="KDQ27766.1"/>
    <property type="molecule type" value="Genomic_DNA"/>
</dbReference>
<dbReference type="InterPro" id="IPR038389">
    <property type="entry name" value="PSMG2_sf"/>
</dbReference>
<sequence>MFFHSTAPNYTLKGKNLLIPVVSTANLPQLAADILIASLSLQLVGIFDPQYFIPAVGARDDGQEGITTPFELFGRDDLNVAVIQQRSPALKSRKQDFVDELLGFVQASGVQSTLFLSGVDLSNRTDSQMMIPLYHICPTHAPALTSEPLSRITQFHIPSYASSSDAISEKEPIPFIPGGGLTRRILSSIPTSWSIPVCALLQFVLEGDNRADARMLASAIAKILDVDTRISEWQEPSSWKQGLFGAPHDQTLYG</sequence>
<dbReference type="Pfam" id="PF09754">
    <property type="entry name" value="PAC2"/>
    <property type="match status" value="1"/>
</dbReference>
<protein>
    <recommendedName>
        <fullName evidence="1 4">Proteasome assembly chaperone 2</fullName>
    </recommendedName>
</protein>
<dbReference type="PANTHER" id="PTHR12970">
    <property type="entry name" value="PROTEASOME ASSEMBLY CHAPERONE 2"/>
    <property type="match status" value="1"/>
</dbReference>
<dbReference type="OrthoDB" id="10260712at2759"/>
<comment type="similarity">
    <text evidence="3 4">Belongs to the PSMG2 family.</text>
</comment>
<evidence type="ECO:0000313" key="5">
    <source>
        <dbReference type="EMBL" id="KDQ27766.1"/>
    </source>
</evidence>
<evidence type="ECO:0000256" key="2">
    <source>
        <dbReference type="ARBA" id="ARBA00023186"/>
    </source>
</evidence>
<dbReference type="HOGENOM" id="CLU_062640_2_2_1"/>
<evidence type="ECO:0000256" key="1">
    <source>
        <dbReference type="ARBA" id="ARBA00019186"/>
    </source>
</evidence>
<comment type="function">
    <text evidence="4">Involved in 20S proteasome assembly.</text>
</comment>